<organism evidence="3 4">
    <name type="scientific">Methylorubrum extorquens (strain DSM 6343 / CIP 106787 / DM4)</name>
    <name type="common">Methylobacterium extorquens</name>
    <dbReference type="NCBI Taxonomy" id="661410"/>
    <lineage>
        <taxon>Bacteria</taxon>
        <taxon>Pseudomonadati</taxon>
        <taxon>Pseudomonadota</taxon>
        <taxon>Alphaproteobacteria</taxon>
        <taxon>Hyphomicrobiales</taxon>
        <taxon>Methylobacteriaceae</taxon>
        <taxon>Methylorubrum</taxon>
    </lineage>
</organism>
<dbReference type="RefSeq" id="WP_015822400.1">
    <property type="nucleotide sequence ID" value="NC_012988.1"/>
</dbReference>
<dbReference type="EMBL" id="FP103042">
    <property type="protein sequence ID" value="CAX24208.1"/>
    <property type="molecule type" value="Genomic_DNA"/>
</dbReference>
<accession>C7CM48</accession>
<keyword evidence="2" id="KW-1133">Transmembrane helix</keyword>
<evidence type="ECO:0000256" key="2">
    <source>
        <dbReference type="SAM" id="Phobius"/>
    </source>
</evidence>
<protein>
    <recommendedName>
        <fullName evidence="5">J domain-containing protein</fullName>
    </recommendedName>
</protein>
<evidence type="ECO:0008006" key="5">
    <source>
        <dbReference type="Google" id="ProtNLM"/>
    </source>
</evidence>
<feature type="coiled-coil region" evidence="1">
    <location>
        <begin position="73"/>
        <end position="107"/>
    </location>
</feature>
<feature type="transmembrane region" description="Helical" evidence="2">
    <location>
        <begin position="23"/>
        <end position="56"/>
    </location>
</feature>
<proteinExistence type="predicted"/>
<keyword evidence="1" id="KW-0175">Coiled coil</keyword>
<name>C7CM48_METED</name>
<keyword evidence="2" id="KW-0812">Transmembrane</keyword>
<keyword evidence="2" id="KW-0472">Membrane</keyword>
<dbReference type="AlphaFoldDB" id="C7CM48"/>
<evidence type="ECO:0000256" key="1">
    <source>
        <dbReference type="SAM" id="Coils"/>
    </source>
</evidence>
<reference evidence="4" key="1">
    <citation type="journal article" date="2009" name="PLoS ONE">
        <title>Methylobacterium genome sequences: a reference blueprint to investigate microbial metabolism of C1 compounds from natural and industrial sources.</title>
        <authorList>
            <person name="Vuilleumier S."/>
            <person name="Chistoserdova L."/>
            <person name="Lee M.-C."/>
            <person name="Bringel F."/>
            <person name="Lajus A."/>
            <person name="Zhou Y."/>
            <person name="Gourion B."/>
            <person name="Barbe V."/>
            <person name="Chang J."/>
            <person name="Cruveiller S."/>
            <person name="Dossat C."/>
            <person name="Gillett W."/>
            <person name="Gruffaz C."/>
            <person name="Haugen E."/>
            <person name="Hourcade E."/>
            <person name="Levy R."/>
            <person name="Mangenot S."/>
            <person name="Muller E."/>
            <person name="Nadalig T."/>
            <person name="Pagni M."/>
            <person name="Penny C."/>
            <person name="Peyraud R."/>
            <person name="Robinson D.G."/>
            <person name="Roche D."/>
            <person name="Rouy Z."/>
            <person name="Saenampechek C."/>
            <person name="Salvignol G."/>
            <person name="Vallenet D."/>
            <person name="Wu Z."/>
            <person name="Marx C.J."/>
            <person name="Vorholt J.A."/>
            <person name="Olson M.V."/>
            <person name="Kaul R."/>
            <person name="Weissenbach J."/>
            <person name="Medigue C."/>
            <person name="Lidstrom M.E."/>
        </authorList>
    </citation>
    <scope>NUCLEOTIDE SEQUENCE [LARGE SCALE GENOMIC DNA]</scope>
    <source>
        <strain evidence="4">DSM 6343 / CIP 106787 / DM4</strain>
    </source>
</reference>
<dbReference type="Proteomes" id="UP000008070">
    <property type="component" value="Chromosome"/>
</dbReference>
<dbReference type="HOGENOM" id="CLU_1516188_0_0_5"/>
<dbReference type="KEGG" id="mdi:METDI2556"/>
<dbReference type="GeneID" id="72989525"/>
<sequence>MIALVCFLVESLEEQVLRLRSVAVMRAILVILSLVMLSYTPIIGGLLVWAAAIRYAPMALCERQQRHRIAWARKAADDQAEAASEALKRLQVHTAELEQEIVRLRTREANQSGMATDPSYRSVGLHERAPDWLVVAARRAYRANLHPDRHPRHREQAHDRFVRAETVFNTIYAQRQL</sequence>
<evidence type="ECO:0000313" key="4">
    <source>
        <dbReference type="Proteomes" id="UP000008070"/>
    </source>
</evidence>
<gene>
    <name evidence="3" type="ORF">METD_I2556</name>
</gene>
<evidence type="ECO:0000313" key="3">
    <source>
        <dbReference type="EMBL" id="CAX24208.1"/>
    </source>
</evidence>